<feature type="region of interest" description="Disordered" evidence="6">
    <location>
        <begin position="1"/>
        <end position="186"/>
    </location>
</feature>
<feature type="transmembrane region" description="Helical" evidence="7">
    <location>
        <begin position="878"/>
        <end position="901"/>
    </location>
</feature>
<gene>
    <name evidence="8" type="ORF">LALA0_S09e05292g</name>
</gene>
<name>A0A0C7N1A2_9SACH</name>
<feature type="region of interest" description="Disordered" evidence="6">
    <location>
        <begin position="747"/>
        <end position="771"/>
    </location>
</feature>
<dbReference type="EMBL" id="LN736368">
    <property type="protein sequence ID" value="CEP63912.1"/>
    <property type="molecule type" value="Genomic_DNA"/>
</dbReference>
<evidence type="ECO:0000256" key="4">
    <source>
        <dbReference type="ARBA" id="ARBA00022989"/>
    </source>
</evidence>
<feature type="compositionally biased region" description="Low complexity" evidence="6">
    <location>
        <begin position="138"/>
        <end position="160"/>
    </location>
</feature>
<evidence type="ECO:0000256" key="5">
    <source>
        <dbReference type="ARBA" id="ARBA00023136"/>
    </source>
</evidence>
<dbReference type="GO" id="GO:0010961">
    <property type="term" value="P:intracellular magnesium ion homeostasis"/>
    <property type="evidence" value="ECO:0007669"/>
    <property type="project" value="EnsemblFungi"/>
</dbReference>
<organism evidence="8 9">
    <name type="scientific">Lachancea lanzarotensis</name>
    <dbReference type="NCBI Taxonomy" id="1245769"/>
    <lineage>
        <taxon>Eukaryota</taxon>
        <taxon>Fungi</taxon>
        <taxon>Dikarya</taxon>
        <taxon>Ascomycota</taxon>
        <taxon>Saccharomycotina</taxon>
        <taxon>Saccharomycetes</taxon>
        <taxon>Saccharomycetales</taxon>
        <taxon>Saccharomycetaceae</taxon>
        <taxon>Lachancea</taxon>
    </lineage>
</organism>
<dbReference type="PANTHER" id="PTHR21535:SF51">
    <property type="entry name" value="MANGANESE RESISTANCE PROTEIN MNR2"/>
    <property type="match status" value="1"/>
</dbReference>
<dbReference type="GO" id="GO:1990816">
    <property type="term" value="C:vacuole-mitochondrion membrane contact site"/>
    <property type="evidence" value="ECO:0007669"/>
    <property type="project" value="EnsemblFungi"/>
</dbReference>
<dbReference type="AlphaFoldDB" id="A0A0C7N1A2"/>
<dbReference type="FunFam" id="1.20.58.340:FF:000008">
    <property type="entry name" value="CorA family metal ion transporter"/>
    <property type="match status" value="1"/>
</dbReference>
<feature type="compositionally biased region" description="Low complexity" evidence="6">
    <location>
        <begin position="593"/>
        <end position="605"/>
    </location>
</feature>
<dbReference type="CDD" id="cd12829">
    <property type="entry name" value="Alr1p-like"/>
    <property type="match status" value="1"/>
</dbReference>
<dbReference type="InterPro" id="IPR044089">
    <property type="entry name" value="Alr1-like"/>
</dbReference>
<keyword evidence="9" id="KW-1185">Reference proteome</keyword>
<dbReference type="Gene3D" id="1.20.58.340">
    <property type="entry name" value="Magnesium transport protein CorA, transmembrane region"/>
    <property type="match status" value="3"/>
</dbReference>
<comment type="subcellular location">
    <subcellularLocation>
        <location evidence="1">Membrane</location>
        <topology evidence="1">Multi-pass membrane protein</topology>
    </subcellularLocation>
</comment>
<dbReference type="SUPFAM" id="SSF144083">
    <property type="entry name" value="Magnesium transport protein CorA, transmembrane region"/>
    <property type="match status" value="1"/>
</dbReference>
<evidence type="ECO:0000256" key="6">
    <source>
        <dbReference type="SAM" id="MobiDB-lite"/>
    </source>
</evidence>
<feature type="compositionally biased region" description="Low complexity" evidence="6">
    <location>
        <begin position="756"/>
        <end position="770"/>
    </location>
</feature>
<dbReference type="InterPro" id="IPR002523">
    <property type="entry name" value="MgTranspt_CorA/ZnTranspt_ZntB"/>
</dbReference>
<dbReference type="FunFam" id="1.20.58.340:FF:000014">
    <property type="entry name" value="CorA family metal ion transporter"/>
    <property type="match status" value="1"/>
</dbReference>
<comment type="similarity">
    <text evidence="2">Belongs to the CorA metal ion transporter (MIT) (TC 1.A.35) family.</text>
</comment>
<dbReference type="OrthoDB" id="29879at2759"/>
<dbReference type="PANTHER" id="PTHR21535">
    <property type="entry name" value="MAGNESIUM AND COBALT TRANSPORT PROTEIN/MITOCHONDRIAL IMPORT INNER MEMBRANE TRANSLOCASE SUBUNIT TIM8"/>
    <property type="match status" value="1"/>
</dbReference>
<dbReference type="GO" id="GO:0015095">
    <property type="term" value="F:magnesium ion transmembrane transporter activity"/>
    <property type="evidence" value="ECO:0007669"/>
    <property type="project" value="InterPro"/>
</dbReference>
<dbReference type="InterPro" id="IPR045861">
    <property type="entry name" value="CorA_cytoplasmic_dom"/>
</dbReference>
<dbReference type="RefSeq" id="XP_022630124.1">
    <property type="nucleotide sequence ID" value="XM_022770822.1"/>
</dbReference>
<feature type="region of interest" description="Disordered" evidence="6">
    <location>
        <begin position="442"/>
        <end position="470"/>
    </location>
</feature>
<feature type="transmembrane region" description="Helical" evidence="7">
    <location>
        <begin position="913"/>
        <end position="934"/>
    </location>
</feature>
<feature type="region of interest" description="Disordered" evidence="6">
    <location>
        <begin position="557"/>
        <end position="577"/>
    </location>
</feature>
<evidence type="ECO:0000313" key="9">
    <source>
        <dbReference type="Proteomes" id="UP000054304"/>
    </source>
</evidence>
<feature type="compositionally biased region" description="Low complexity" evidence="6">
    <location>
        <begin position="442"/>
        <end position="453"/>
    </location>
</feature>
<accession>A0A0C7N1A2</accession>
<feature type="region of interest" description="Disordered" evidence="6">
    <location>
        <begin position="205"/>
        <end position="246"/>
    </location>
</feature>
<feature type="region of interest" description="Disordered" evidence="6">
    <location>
        <begin position="591"/>
        <end position="630"/>
    </location>
</feature>
<dbReference type="Gene3D" id="3.30.460.20">
    <property type="entry name" value="CorA soluble domain-like"/>
    <property type="match status" value="1"/>
</dbReference>
<dbReference type="Proteomes" id="UP000054304">
    <property type="component" value="Unassembled WGS sequence"/>
</dbReference>
<proteinExistence type="inferred from homology"/>
<evidence type="ECO:0000313" key="8">
    <source>
        <dbReference type="EMBL" id="CEP63912.1"/>
    </source>
</evidence>
<keyword evidence="4 7" id="KW-1133">Transmembrane helix</keyword>
<reference evidence="8 9" key="1">
    <citation type="submission" date="2014-12" db="EMBL/GenBank/DDBJ databases">
        <authorList>
            <person name="Neuveglise Cecile"/>
        </authorList>
    </citation>
    <scope>NUCLEOTIDE SEQUENCE [LARGE SCALE GENOMIC DNA]</scope>
    <source>
        <strain evidence="8 9">CBS 12615</strain>
    </source>
</reference>
<dbReference type="InterPro" id="IPR045863">
    <property type="entry name" value="CorA_TM1_TM2"/>
</dbReference>
<sequence>MSDPTEHESAPLLGSNNVGSKSSKTKKNSKRRKRKSAFKGPGNRASHEGSQMGSHGHVEHGLSSANDFDKTDSWGILHEGTDEETSNTRGSSDVNLTSMQHPRSYFDHRPSIAVMEAINSSGSVRKPRRMSSSRGNPTGSVSSTSQNVSNKKNNSGKSSGPLLSAEEAERWAKKNASKHTKKPEAHLRGDDVVIDVDALMDHVIRSNHSHSSSKSSSVNPSEDGYHSRPSSRRSSNDSSINDVCLPIDDEDTAGTKVWPDVAVLEEYSKDETERLRSQAVQDAENFHFQYDDEDEDFDDSQNNDGVLFSKPIVTNIDVPELGNTRINEAEHMESGRLRPRKITPWHLRRKGNNIPGFTGQTDAKNISVVTKKEAKHQENFLVGNRIQYPPHIVSNNPEHFRFTYFREDLDSTIHSPTISGLLQPGQKFDELFVASVYSSASNGNNNENLANTNPGVTPAETKNSTPQQQQQQTLLQRLSTTQSGSLDMFDCEPFWLDVSNPTEEEMKVLSKAFGIHPLTTEDIFLGEVREKVELFKDYYLVCFRSFDIVAERHTRHKKMHHESNAYNSSDADHDESSKGWLPKFFRSRRRSSTNKTVSSSNSSYRSKARRQMEENEKYKRKSGDRRKPRGGELEPLNVYIIVFRTGVLTFHFAPTPHPINVRRRARLLKDYLNVTADWIAYALIDDITDAFAPMIEIIEDEVHDIEESILKMHQSDDSSSDDDDSLDESEAYDRNYASIERYPRRGSAVGEGASLSTRTRSTRSSSSSSSIDTNIIGWKRKGDMLRRIGECRKRVMSIVRLLGSKADVIKGFSKRCNEQWDVAPRSEIGMYLGDIQDHIVTMVSSLNHYEKLLSRSHSNYLAQINIDMTKVNNDMNDVLGKITILGTVVLPMNIITGLWGMNVLVPGQDNHSLTWFTCITTSMLIFAYIAYVYTKKRFGF</sequence>
<dbReference type="Pfam" id="PF01544">
    <property type="entry name" value="CorA"/>
    <property type="match status" value="1"/>
</dbReference>
<dbReference type="GO" id="GO:0000329">
    <property type="term" value="C:fungal-type vacuole membrane"/>
    <property type="evidence" value="ECO:0007669"/>
    <property type="project" value="EnsemblFungi"/>
</dbReference>
<evidence type="ECO:0000256" key="1">
    <source>
        <dbReference type="ARBA" id="ARBA00004141"/>
    </source>
</evidence>
<dbReference type="GeneID" id="34687434"/>
<feature type="compositionally biased region" description="Low complexity" evidence="6">
    <location>
        <begin position="209"/>
        <end position="221"/>
    </location>
</feature>
<feature type="compositionally biased region" description="Polar residues" evidence="6">
    <location>
        <begin position="87"/>
        <end position="101"/>
    </location>
</feature>
<keyword evidence="3 7" id="KW-0812">Transmembrane</keyword>
<protein>
    <submittedName>
        <fullName evidence="8">LALA0S09e05292g1_1</fullName>
    </submittedName>
</protein>
<dbReference type="HOGENOM" id="CLU_007127_3_0_1"/>
<evidence type="ECO:0000256" key="7">
    <source>
        <dbReference type="SAM" id="Phobius"/>
    </source>
</evidence>
<dbReference type="SUPFAM" id="SSF143865">
    <property type="entry name" value="CorA soluble domain-like"/>
    <property type="match status" value="1"/>
</dbReference>
<evidence type="ECO:0000256" key="3">
    <source>
        <dbReference type="ARBA" id="ARBA00022692"/>
    </source>
</evidence>
<keyword evidence="5 7" id="KW-0472">Membrane</keyword>
<feature type="compositionally biased region" description="Basic residues" evidence="6">
    <location>
        <begin position="618"/>
        <end position="628"/>
    </location>
</feature>
<evidence type="ECO:0000256" key="2">
    <source>
        <dbReference type="ARBA" id="ARBA00009765"/>
    </source>
</evidence>
<feature type="compositionally biased region" description="Basic residues" evidence="6">
    <location>
        <begin position="23"/>
        <end position="37"/>
    </location>
</feature>